<evidence type="ECO:0000313" key="1">
    <source>
        <dbReference type="EMBL" id="ERS92876.1"/>
    </source>
</evidence>
<comment type="caution">
    <text evidence="1">The sequence shown here is derived from an EMBL/GenBank/DDBJ whole genome shotgun (WGS) entry which is preliminary data.</text>
</comment>
<evidence type="ECO:0000313" key="2">
    <source>
        <dbReference type="Proteomes" id="UP000017131"/>
    </source>
</evidence>
<dbReference type="Proteomes" id="UP000017131">
    <property type="component" value="Unassembled WGS sequence"/>
</dbReference>
<evidence type="ECO:0008006" key="3">
    <source>
        <dbReference type="Google" id="ProtNLM"/>
    </source>
</evidence>
<sequence length="35" mass="3716">MLQAILHGVLLALGLILPLGAQNVFVFNQGANQKN</sequence>
<organism evidence="1 2">
    <name type="scientific">Staphylococcus simulans UMC-CNS-990</name>
    <dbReference type="NCBI Taxonomy" id="1405498"/>
    <lineage>
        <taxon>Bacteria</taxon>
        <taxon>Bacillati</taxon>
        <taxon>Bacillota</taxon>
        <taxon>Bacilli</taxon>
        <taxon>Bacillales</taxon>
        <taxon>Staphylococcaceae</taxon>
        <taxon>Staphylococcus</taxon>
    </lineage>
</organism>
<accession>A0ABP2YS77</accession>
<protein>
    <recommendedName>
        <fullName evidence="3">Amino acid transporter</fullName>
    </recommendedName>
</protein>
<keyword evidence="2" id="KW-1185">Reference proteome</keyword>
<gene>
    <name evidence="1" type="ORF">SSIM_10315</name>
</gene>
<name>A0ABP2YS77_STASI</name>
<reference evidence="1 2" key="1">
    <citation type="journal article" date="2013" name="Genome Announc.">
        <title>Draft Genome Sequence of Staphylococcus simulans UMC-CNS-990, Isolated from a Case of Chronic Bovine Mastitis.</title>
        <authorList>
            <person name="Calcutt M.J."/>
            <person name="Foecking M.F."/>
            <person name="Hsieh H.Y."/>
            <person name="Perry J."/>
            <person name="Stewart G.C."/>
            <person name="Middleton J.R."/>
        </authorList>
    </citation>
    <scope>NUCLEOTIDE SEQUENCE [LARGE SCALE GENOMIC DNA]</scope>
    <source>
        <strain evidence="1 2">UMC-CNS-990</strain>
    </source>
</reference>
<dbReference type="EMBL" id="AXDY01000009">
    <property type="protein sequence ID" value="ERS92876.1"/>
    <property type="molecule type" value="Genomic_DNA"/>
</dbReference>
<proteinExistence type="predicted"/>